<sequence>MLLIEQNHFFPPDTEERSSSLPSESSSTPLPEPHLGTKRKHAMTTDLQEANNKTSHTSQVHSQEIDADLESESVEICKDRKKEQHFFRLIWGYQSEEPEPAEKRRLPEDAAFENNTQTLKESNQATFHRCRMMDEIQDKPETLHYNVQVQQDSVHQDSPCNQLHRSSFRANSSGSSASLSAEDVQWQENLRACAVMHRNTCQKPVLTTRSGAEKHTAKHSQNPHKELEISVQKQNYTQRSHVKRKDKENIGPTSPTRDTGVPPVNRLPSPSPVKCFSNFEKPSVFERVKLYQSAKKSLENEQDSFAMLFTQDSEGFRVIANSSQQTRCALKDRTNSTEDRENWNLPPVKCLEMEEDSQVEPEVLFTQDSQGNLVIRH</sequence>
<feature type="region of interest" description="Disordered" evidence="1">
    <location>
        <begin position="1"/>
        <end position="67"/>
    </location>
</feature>
<organism evidence="2 3">
    <name type="scientific">Pygocentrus nattereri</name>
    <name type="common">Red-bellied piranha</name>
    <dbReference type="NCBI Taxonomy" id="42514"/>
    <lineage>
        <taxon>Eukaryota</taxon>
        <taxon>Metazoa</taxon>
        <taxon>Chordata</taxon>
        <taxon>Craniata</taxon>
        <taxon>Vertebrata</taxon>
        <taxon>Euteleostomi</taxon>
        <taxon>Actinopterygii</taxon>
        <taxon>Neopterygii</taxon>
        <taxon>Teleostei</taxon>
        <taxon>Ostariophysi</taxon>
        <taxon>Characiformes</taxon>
        <taxon>Characoidei</taxon>
        <taxon>Pygocentrus</taxon>
    </lineage>
</organism>
<dbReference type="OMA" id="FFHEESP"/>
<feature type="compositionally biased region" description="Polar residues" evidence="1">
    <location>
        <begin position="45"/>
        <end position="62"/>
    </location>
</feature>
<reference evidence="2 3" key="1">
    <citation type="submission" date="2020-10" db="EMBL/GenBank/DDBJ databases">
        <title>Pygocentrus nattereri (red-bellied piranha) genome, fPygNat1, primary haplotype.</title>
        <authorList>
            <person name="Myers G."/>
            <person name="Meyer A."/>
            <person name="Karagic N."/>
            <person name="Pippel M."/>
            <person name="Winkler S."/>
            <person name="Tracey A."/>
            <person name="Wood J."/>
            <person name="Formenti G."/>
            <person name="Howe K."/>
            <person name="Fedrigo O."/>
            <person name="Jarvis E.D."/>
        </authorList>
    </citation>
    <scope>NUCLEOTIDE SEQUENCE [LARGE SCALE GENOMIC DNA]</scope>
</reference>
<reference evidence="2" key="2">
    <citation type="submission" date="2025-08" db="UniProtKB">
        <authorList>
            <consortium name="Ensembl"/>
        </authorList>
    </citation>
    <scope>IDENTIFICATION</scope>
</reference>
<evidence type="ECO:0000256" key="1">
    <source>
        <dbReference type="SAM" id="MobiDB-lite"/>
    </source>
</evidence>
<protein>
    <submittedName>
        <fullName evidence="2">Uncharacterized protein</fullName>
    </submittedName>
</protein>
<evidence type="ECO:0000313" key="2">
    <source>
        <dbReference type="Ensembl" id="ENSPNAP00000034729.1"/>
    </source>
</evidence>
<dbReference type="InterPro" id="IPR029286">
    <property type="entry name" value="AUNIP"/>
</dbReference>
<dbReference type="STRING" id="42514.ENSPNAP00000034729"/>
<dbReference type="Pfam" id="PF15334">
    <property type="entry name" value="AIB"/>
    <property type="match status" value="1"/>
</dbReference>
<reference evidence="2" key="3">
    <citation type="submission" date="2025-09" db="UniProtKB">
        <authorList>
            <consortium name="Ensembl"/>
        </authorList>
    </citation>
    <scope>IDENTIFICATION</scope>
</reference>
<dbReference type="AlphaFoldDB" id="A0A3B4EHF3"/>
<name>A0A3B4EHF3_PYGNA</name>
<feature type="region of interest" description="Disordered" evidence="1">
    <location>
        <begin position="151"/>
        <end position="178"/>
    </location>
</feature>
<feature type="compositionally biased region" description="Low complexity" evidence="1">
    <location>
        <begin position="168"/>
        <end position="178"/>
    </location>
</feature>
<accession>A0A3B4EHF3</accession>
<feature type="region of interest" description="Disordered" evidence="1">
    <location>
        <begin position="209"/>
        <end position="267"/>
    </location>
</feature>
<dbReference type="Proteomes" id="UP001501920">
    <property type="component" value="Chromosome 27"/>
</dbReference>
<feature type="compositionally biased region" description="Low complexity" evidence="1">
    <location>
        <begin position="19"/>
        <end position="29"/>
    </location>
</feature>
<dbReference type="GeneTree" id="ENSGT01010000223133"/>
<evidence type="ECO:0000313" key="3">
    <source>
        <dbReference type="Proteomes" id="UP001501920"/>
    </source>
</evidence>
<proteinExistence type="predicted"/>
<keyword evidence="3" id="KW-1185">Reference proteome</keyword>
<dbReference type="Ensembl" id="ENSPNAT00000026829.2">
    <property type="protein sequence ID" value="ENSPNAP00000034729.1"/>
    <property type="gene ID" value="ENSPNAG00000024169.2"/>
</dbReference>